<dbReference type="RefSeq" id="WP_012870096.1">
    <property type="nucleotide sequence ID" value="NC_013522.1"/>
</dbReference>
<evidence type="ECO:0000313" key="7">
    <source>
        <dbReference type="Proteomes" id="UP000002030"/>
    </source>
</evidence>
<sequence length="274" mass="29678">MGRTVWYPGHMAKGRRQLEGLLDALDLWIEVRDARAPHLTSSPFMEAVKGLNRWVVLSRADLADPAVTDLWVKHLRSKGVPCWALDARKQAPSAMMRQIRSLAPAHREVRLAVVGVPNVGKSALLNHMIGRSSAKVGSMPGVTRGVSWFRGDGIMIVDSPGVLDPRSGALVHRRLAWLNAVKGAVVSSPVDLAADCLDCLSRLGLLRDIMSHWGVEVEDRPCHEILGAVAERLGKRLKGGVLDLDGAAKAFLEAFASGRLGRVSLEVPGRPLVP</sequence>
<dbReference type="PIRSF" id="PIRSF006230">
    <property type="entry name" value="MG442"/>
    <property type="match status" value="1"/>
</dbReference>
<evidence type="ECO:0000313" key="6">
    <source>
        <dbReference type="EMBL" id="ACZ19585.1"/>
    </source>
</evidence>
<dbReference type="PANTHER" id="PTHR45782:SF4">
    <property type="entry name" value="MITOCHONDRIAL RIBOSOME-ASSOCIATED GTPASE 1"/>
    <property type="match status" value="1"/>
</dbReference>
<dbReference type="Proteomes" id="UP000002030">
    <property type="component" value="Chromosome"/>
</dbReference>
<dbReference type="EMBL" id="CP001818">
    <property type="protein sequence ID" value="ACZ19585.1"/>
    <property type="molecule type" value="Genomic_DNA"/>
</dbReference>
<dbReference type="SUPFAM" id="SSF52540">
    <property type="entry name" value="P-loop containing nucleoside triphosphate hydrolases"/>
    <property type="match status" value="1"/>
</dbReference>
<comment type="function">
    <text evidence="3">Required for a late step of 50S ribosomal subunit assembly. Has GTPase activity.</text>
</comment>
<accession>D1B6E4</accession>
<dbReference type="GO" id="GO:0003924">
    <property type="term" value="F:GTPase activity"/>
    <property type="evidence" value="ECO:0007669"/>
    <property type="project" value="TreeGrafter"/>
</dbReference>
<feature type="binding site" evidence="4">
    <location>
        <position position="161"/>
    </location>
    <ligand>
        <name>GTP</name>
        <dbReference type="ChEBI" id="CHEBI:37565"/>
    </ligand>
</feature>
<organism evidence="6 7">
    <name type="scientific">Thermanaerovibrio acidaminovorans (strain ATCC 49978 / DSM 6589 / Su883)</name>
    <name type="common">Selenomonas acidaminovorans</name>
    <dbReference type="NCBI Taxonomy" id="525903"/>
    <lineage>
        <taxon>Bacteria</taxon>
        <taxon>Thermotogati</taxon>
        <taxon>Synergistota</taxon>
        <taxon>Synergistia</taxon>
        <taxon>Synergistales</taxon>
        <taxon>Synergistaceae</taxon>
        <taxon>Thermanaerovibrio</taxon>
    </lineage>
</organism>
<protein>
    <recommendedName>
        <fullName evidence="3">Ribosome biogenesis GTPase A</fullName>
    </recommendedName>
</protein>
<keyword evidence="3" id="KW-0963">Cytoplasm</keyword>
<evidence type="ECO:0000259" key="5">
    <source>
        <dbReference type="Pfam" id="PF01926"/>
    </source>
</evidence>
<keyword evidence="2 3" id="KW-0342">GTP-binding</keyword>
<evidence type="ECO:0000256" key="3">
    <source>
        <dbReference type="PIRNR" id="PIRNR006230"/>
    </source>
</evidence>
<keyword evidence="7" id="KW-1185">Reference proteome</keyword>
<keyword evidence="1 3" id="KW-0547">Nucleotide-binding</keyword>
<evidence type="ECO:0000256" key="1">
    <source>
        <dbReference type="ARBA" id="ARBA00022741"/>
    </source>
</evidence>
<evidence type="ECO:0000256" key="2">
    <source>
        <dbReference type="ARBA" id="ARBA00023134"/>
    </source>
</evidence>
<name>D1B6E4_THEAS</name>
<dbReference type="PANTHER" id="PTHR45782">
    <property type="entry name" value="MITOCHONDRIAL RIBOSOME-ASSOCIATED GTPASE 1"/>
    <property type="match status" value="1"/>
</dbReference>
<dbReference type="Gene3D" id="3.40.50.300">
    <property type="entry name" value="P-loop containing nucleotide triphosphate hydrolases"/>
    <property type="match status" value="1"/>
</dbReference>
<reference evidence="6 7" key="1">
    <citation type="journal article" date="2009" name="Stand. Genomic Sci.">
        <title>Complete genome sequence of Thermanaerovibrio acidaminovorans type strain (Su883).</title>
        <authorList>
            <person name="Chovatia M."/>
            <person name="Sikorski J."/>
            <person name="Schroder M."/>
            <person name="Lapidus A."/>
            <person name="Nolan M."/>
            <person name="Tice H."/>
            <person name="Glavina Del Rio T."/>
            <person name="Copeland A."/>
            <person name="Cheng J.F."/>
            <person name="Lucas S."/>
            <person name="Chen F."/>
            <person name="Bruce D."/>
            <person name="Goodwin L."/>
            <person name="Pitluck S."/>
            <person name="Ivanova N."/>
            <person name="Mavromatis K."/>
            <person name="Ovchinnikova G."/>
            <person name="Pati A."/>
            <person name="Chen A."/>
            <person name="Palaniappan K."/>
            <person name="Land M."/>
            <person name="Hauser L."/>
            <person name="Chang Y.J."/>
            <person name="Jeffries C.D."/>
            <person name="Chain P."/>
            <person name="Saunders E."/>
            <person name="Detter J.C."/>
            <person name="Brettin T."/>
            <person name="Rohde M."/>
            <person name="Goker M."/>
            <person name="Spring S."/>
            <person name="Bristow J."/>
            <person name="Markowitz V."/>
            <person name="Hugenholtz P."/>
            <person name="Kyrpides N.C."/>
            <person name="Klenk H.P."/>
            <person name="Eisen J.A."/>
        </authorList>
    </citation>
    <scope>NUCLEOTIDE SEQUENCE [LARGE SCALE GENOMIC DNA]</scope>
    <source>
        <strain evidence="7">ATCC 49978 / DSM 6589 / Su883</strain>
    </source>
</reference>
<comment type="subcellular location">
    <subcellularLocation>
        <location evidence="3">Cytoplasm</location>
    </subcellularLocation>
</comment>
<dbReference type="OrthoDB" id="9779790at2"/>
<feature type="domain" description="G" evidence="5">
    <location>
        <begin position="111"/>
        <end position="172"/>
    </location>
</feature>
<dbReference type="eggNOG" id="COG1161">
    <property type="taxonomic scope" value="Bacteria"/>
</dbReference>
<dbReference type="GO" id="GO:0006412">
    <property type="term" value="P:translation"/>
    <property type="evidence" value="ECO:0007669"/>
    <property type="project" value="TreeGrafter"/>
</dbReference>
<dbReference type="InterPro" id="IPR027417">
    <property type="entry name" value="P-loop_NTPase"/>
</dbReference>
<dbReference type="Gene3D" id="1.10.1580.10">
    <property type="match status" value="1"/>
</dbReference>
<dbReference type="HOGENOM" id="CLU_011106_1_0_0"/>
<dbReference type="AlphaFoldDB" id="D1B6E4"/>
<dbReference type="KEGG" id="tai:Taci_1354"/>
<dbReference type="CDD" id="cd01856">
    <property type="entry name" value="YlqF"/>
    <property type="match status" value="1"/>
</dbReference>
<dbReference type="EnsemblBacteria" id="ACZ19585">
    <property type="protein sequence ID" value="ACZ19585"/>
    <property type="gene ID" value="Taci_1354"/>
</dbReference>
<dbReference type="PATRIC" id="fig|525903.6.peg.1355"/>
<dbReference type="InterPro" id="IPR016478">
    <property type="entry name" value="GTPase_MTG1"/>
</dbReference>
<dbReference type="InterPro" id="IPR023179">
    <property type="entry name" value="GTP-bd_ortho_bundle_sf"/>
</dbReference>
<proteinExistence type="inferred from homology"/>
<dbReference type="STRING" id="525903.Taci_1354"/>
<dbReference type="InterPro" id="IPR006073">
    <property type="entry name" value="GTP-bd"/>
</dbReference>
<evidence type="ECO:0000256" key="4">
    <source>
        <dbReference type="PIRSR" id="PIRSR006230-1"/>
    </source>
</evidence>
<gene>
    <name evidence="6" type="ordered locus">Taci_1354</name>
</gene>
<dbReference type="Pfam" id="PF01926">
    <property type="entry name" value="MMR_HSR1"/>
    <property type="match status" value="1"/>
</dbReference>
<dbReference type="GO" id="GO:0005525">
    <property type="term" value="F:GTP binding"/>
    <property type="evidence" value="ECO:0007669"/>
    <property type="project" value="UniProtKB-KW"/>
</dbReference>
<dbReference type="GO" id="GO:0005737">
    <property type="term" value="C:cytoplasm"/>
    <property type="evidence" value="ECO:0007669"/>
    <property type="project" value="UniProtKB-SubCell"/>
</dbReference>
<comment type="similarity">
    <text evidence="3">Belongs to the TRAFAC class YlqF/YawG GTPase family. MTG1 subfamily.</text>
</comment>